<dbReference type="GO" id="GO:0005794">
    <property type="term" value="C:Golgi apparatus"/>
    <property type="evidence" value="ECO:0007669"/>
    <property type="project" value="TreeGrafter"/>
</dbReference>
<protein>
    <submittedName>
        <fullName evidence="2">Trafficking protein particle complex subunit 12</fullName>
    </submittedName>
</protein>
<dbReference type="PANTHER" id="PTHR21581:SF6">
    <property type="entry name" value="TRAFFICKING PROTEIN PARTICLE COMPLEX SUBUNIT 12"/>
    <property type="match status" value="1"/>
</dbReference>
<dbReference type="Proteomes" id="UP000887540">
    <property type="component" value="Unplaced"/>
</dbReference>
<proteinExistence type="predicted"/>
<name>A0A914D252_9BILA</name>
<dbReference type="WBParaSite" id="ACRNAN_scaffold1780.g23422.t1">
    <property type="protein sequence ID" value="ACRNAN_scaffold1780.g23422.t1"/>
    <property type="gene ID" value="ACRNAN_scaffold1780.g23422"/>
</dbReference>
<reference evidence="2" key="1">
    <citation type="submission" date="2022-11" db="UniProtKB">
        <authorList>
            <consortium name="WormBaseParasite"/>
        </authorList>
    </citation>
    <scope>IDENTIFICATION</scope>
</reference>
<dbReference type="GO" id="GO:0030008">
    <property type="term" value="C:TRAPP complex"/>
    <property type="evidence" value="ECO:0007669"/>
    <property type="project" value="TreeGrafter"/>
</dbReference>
<keyword evidence="1" id="KW-1185">Reference proteome</keyword>
<organism evidence="1 2">
    <name type="scientific">Acrobeloides nanus</name>
    <dbReference type="NCBI Taxonomy" id="290746"/>
    <lineage>
        <taxon>Eukaryota</taxon>
        <taxon>Metazoa</taxon>
        <taxon>Ecdysozoa</taxon>
        <taxon>Nematoda</taxon>
        <taxon>Chromadorea</taxon>
        <taxon>Rhabditida</taxon>
        <taxon>Tylenchina</taxon>
        <taxon>Cephalobomorpha</taxon>
        <taxon>Cephaloboidea</taxon>
        <taxon>Cephalobidae</taxon>
        <taxon>Acrobeloides</taxon>
    </lineage>
</organism>
<accession>A0A914D252</accession>
<sequence>MKEPGTYVEYIHLWPQSERLETAIQSGRYDYVYTMPGVKIHQPLIDKMAYAASQIMEQPLVRPTVACDMNGLKQLIVSGNLKAAFNLTTSLLELYGQGYGKAGQPTKNTLETFEIWSCRFQLMMALKLYSNLIEEISPFEELDAPDTYFDYHPEYRNLGYTGSMVTYSLRLIHAEILRFTPEPWGAMKRILKLECETKKILDLVLSSERPAHEKSLWKQRMNCVLMLKARTLYSLKEYHSSMSLFCSVASSLETEKRNSLLFMLARLAISIGDEKSGEKYLKELSPGSGPDHTLHKAFKAIFYGNYPYAQEQLQSVRKNAQENAKICNNEAIALLYNGKVEEAKNLLLSYNGLPPEAILINMGTISELISTTSDDLKKQLFAKNCDKMSDIFDPQAIKLSV</sequence>
<evidence type="ECO:0000313" key="1">
    <source>
        <dbReference type="Proteomes" id="UP000887540"/>
    </source>
</evidence>
<dbReference type="AlphaFoldDB" id="A0A914D252"/>
<dbReference type="PANTHER" id="PTHR21581">
    <property type="entry name" value="D-ALANYL-D-ALANINE CARBOXYPEPTIDASE"/>
    <property type="match status" value="1"/>
</dbReference>
<evidence type="ECO:0000313" key="2">
    <source>
        <dbReference type="WBParaSite" id="ACRNAN_scaffold1780.g23422.t1"/>
    </source>
</evidence>